<accession>A0A2H0V106</accession>
<dbReference type="GO" id="GO:0008757">
    <property type="term" value="F:S-adenosylmethionine-dependent methyltransferase activity"/>
    <property type="evidence" value="ECO:0007669"/>
    <property type="project" value="InterPro"/>
</dbReference>
<evidence type="ECO:0000259" key="2">
    <source>
        <dbReference type="Pfam" id="PF08241"/>
    </source>
</evidence>
<dbReference type="EMBL" id="PFAR01000053">
    <property type="protein sequence ID" value="PIR92774.1"/>
    <property type="molecule type" value="Genomic_DNA"/>
</dbReference>
<evidence type="ECO:0000313" key="3">
    <source>
        <dbReference type="EMBL" id="PIR92774.1"/>
    </source>
</evidence>
<keyword evidence="1" id="KW-0472">Membrane</keyword>
<dbReference type="Gene3D" id="3.40.50.150">
    <property type="entry name" value="Vaccinia Virus protein VP39"/>
    <property type="match status" value="1"/>
</dbReference>
<dbReference type="Proteomes" id="UP000228626">
    <property type="component" value="Unassembled WGS sequence"/>
</dbReference>
<dbReference type="SUPFAM" id="SSF53335">
    <property type="entry name" value="S-adenosyl-L-methionine-dependent methyltransferases"/>
    <property type="match status" value="1"/>
</dbReference>
<reference evidence="4" key="1">
    <citation type="submission" date="2017-09" db="EMBL/GenBank/DDBJ databases">
        <title>Depth-based differentiation of microbial function through sediment-hosted aquifers and enrichment of novel symbionts in the deep terrestrial subsurface.</title>
        <authorList>
            <person name="Probst A.J."/>
            <person name="Ladd B."/>
            <person name="Jarett J.K."/>
            <person name="Geller-Mcgrath D.E."/>
            <person name="Sieber C.M.K."/>
            <person name="Emerson J.B."/>
            <person name="Anantharaman K."/>
            <person name="Thomas B.C."/>
            <person name="Malmstrom R."/>
            <person name="Stieglmeier M."/>
            <person name="Klingl A."/>
            <person name="Woyke T."/>
            <person name="Ryan C.M."/>
            <person name="Banfield J.F."/>
        </authorList>
    </citation>
    <scope>NUCLEOTIDE SEQUENCE [LARGE SCALE GENOMIC DNA]</scope>
</reference>
<evidence type="ECO:0000256" key="1">
    <source>
        <dbReference type="SAM" id="Phobius"/>
    </source>
</evidence>
<protein>
    <recommendedName>
        <fullName evidence="2">Methyltransferase type 11 domain-containing protein</fullName>
    </recommendedName>
</protein>
<dbReference type="AlphaFoldDB" id="A0A2H0V106"/>
<organism evidence="3 4">
    <name type="scientific">Candidatus Falkowbacteria bacterium CG10_big_fil_rev_8_21_14_0_10_43_10</name>
    <dbReference type="NCBI Taxonomy" id="1974567"/>
    <lineage>
        <taxon>Bacteria</taxon>
        <taxon>Candidatus Falkowiibacteriota</taxon>
    </lineage>
</organism>
<sequence length="238" mass="27618">MDQLAKNLEIAGQFNNFNEWLYSKIKPYLAGDILETGSGLGIFSQRITSDFSGSNIYLSDINKEYLACLRQNFGSNNNVKIIKLDLNNLADFAALGKCKFNGIICLNVLEHVPDDMLALSELKKLLQPGGRLILLAPCHRWLYNTFDRAVLHYRRYNKQELARKLTQAGFKPEWIFYFNVFAILGWFWEGNILRRKVHSQRLFWLFDKLVPLFKFIEKYIIWHTLGISIISICKAGDE</sequence>
<dbReference type="PANTHER" id="PTHR43861">
    <property type="entry name" value="TRANS-ACONITATE 2-METHYLTRANSFERASE-RELATED"/>
    <property type="match status" value="1"/>
</dbReference>
<name>A0A2H0V106_9BACT</name>
<dbReference type="InterPro" id="IPR013216">
    <property type="entry name" value="Methyltransf_11"/>
</dbReference>
<gene>
    <name evidence="3" type="ORF">COT99_04385</name>
</gene>
<dbReference type="Pfam" id="PF08241">
    <property type="entry name" value="Methyltransf_11"/>
    <property type="match status" value="1"/>
</dbReference>
<evidence type="ECO:0000313" key="4">
    <source>
        <dbReference type="Proteomes" id="UP000228626"/>
    </source>
</evidence>
<dbReference type="InterPro" id="IPR029063">
    <property type="entry name" value="SAM-dependent_MTases_sf"/>
</dbReference>
<keyword evidence="1" id="KW-1133">Transmembrane helix</keyword>
<keyword evidence="1" id="KW-0812">Transmembrane</keyword>
<comment type="caution">
    <text evidence="3">The sequence shown here is derived from an EMBL/GenBank/DDBJ whole genome shotgun (WGS) entry which is preliminary data.</text>
</comment>
<feature type="domain" description="Methyltransferase type 11" evidence="2">
    <location>
        <begin position="34"/>
        <end position="134"/>
    </location>
</feature>
<dbReference type="PANTHER" id="PTHR43861:SF6">
    <property type="entry name" value="METHYLTRANSFERASE TYPE 11"/>
    <property type="match status" value="1"/>
</dbReference>
<proteinExistence type="predicted"/>
<feature type="transmembrane region" description="Helical" evidence="1">
    <location>
        <begin position="174"/>
        <end position="193"/>
    </location>
</feature>